<proteinExistence type="inferred from homology"/>
<protein>
    <recommendedName>
        <fullName evidence="4 17">NADH-ubiquinone oxidoreductase chain 5</fullName>
        <ecNumber evidence="3 17">7.1.1.2</ecNumber>
    </recommendedName>
</protein>
<geneLocation type="mitochondrion" evidence="21"/>
<evidence type="ECO:0000259" key="18">
    <source>
        <dbReference type="Pfam" id="PF00361"/>
    </source>
</evidence>
<dbReference type="PRINTS" id="PR01434">
    <property type="entry name" value="NADHDHGNASE5"/>
</dbReference>
<feature type="transmembrane region" description="Helical" evidence="17">
    <location>
        <begin position="420"/>
        <end position="438"/>
    </location>
</feature>
<comment type="function">
    <text evidence="1">Core subunit of the mitochondrial membrane respiratory chain NADH dehydrogenase (Complex I) that is believed to belong to the minimal assembly required for catalysis. Complex I functions in the transfer of electrons from NADH to the respiratory chain. The immediate electron acceptor for the enzyme is believed to be ubiquinone.</text>
</comment>
<feature type="transmembrane region" description="Helical" evidence="17">
    <location>
        <begin position="22"/>
        <end position="49"/>
    </location>
</feature>
<keyword evidence="5 17" id="KW-0813">Transport</keyword>
<evidence type="ECO:0000259" key="19">
    <source>
        <dbReference type="Pfam" id="PF00662"/>
    </source>
</evidence>
<dbReference type="GO" id="GO:0008137">
    <property type="term" value="F:NADH dehydrogenase (ubiquinone) activity"/>
    <property type="evidence" value="ECO:0007669"/>
    <property type="project" value="UniProtKB-EC"/>
</dbReference>
<evidence type="ECO:0000259" key="20">
    <source>
        <dbReference type="Pfam" id="PF06455"/>
    </source>
</evidence>
<evidence type="ECO:0000256" key="15">
    <source>
        <dbReference type="ARBA" id="ARBA00023136"/>
    </source>
</evidence>
<dbReference type="GO" id="GO:0005743">
    <property type="term" value="C:mitochondrial inner membrane"/>
    <property type="evidence" value="ECO:0007669"/>
    <property type="project" value="UniProtKB-SubCell"/>
</dbReference>
<evidence type="ECO:0000256" key="12">
    <source>
        <dbReference type="ARBA" id="ARBA00023027"/>
    </source>
</evidence>
<feature type="transmembrane region" description="Helical" evidence="17">
    <location>
        <begin position="347"/>
        <end position="367"/>
    </location>
</feature>
<sequence length="531" mass="62771">MMNKNLIIEWNMLLLNSLKIEYIMFFDWMSLIFFSTVLLISSMVMIYSMSYMQNDLNIKRFMFLILIFVLSMLFMIISPNLISILIGWDGLGLSSYCLVAYYSSKKSFNSSMITILMNRIGDIMIIISITLFMKFGSWNFLFLKKMNLILIIMIMMASITKSAQIPFSSWLPMAMAAPTPVSSLVHSSTLVTAGVYLLIRFNYLMNKNFLYLLMILSCMTMFMAGLSANYEFDMKKIIALSTLSQLGLMIMTISLNLPKLSFFHLINHAMFKSLLFLCSGIIIHNYFNNQDLRFISLMNYNMPMINLIFNIASLTLCGMPFLTGFYSKDIIIEMILMKNNNLFIITLMYLSMGMTISYTFRLMFYISIKPLKLNIFNFYISKNLMNYSILILLMMSILYGSMMNWMIFSSLNKIFLQIKMKMFIYYILTLGLFMGLIMPLTKKLFINKKMIFFMKFTNYMWFLNLMMKKNKKNIFKMNENIFFFIESTWLENNTKLPITYIYKMFNYKKIFKLNFILIMYLIMYFMLNNLF</sequence>
<evidence type="ECO:0000256" key="17">
    <source>
        <dbReference type="RuleBase" id="RU003404"/>
    </source>
</evidence>
<feature type="domain" description="NADH:quinone oxidoreductase/Mrp antiporter transmembrane" evidence="18">
    <location>
        <begin position="78"/>
        <end position="348"/>
    </location>
</feature>
<evidence type="ECO:0000256" key="3">
    <source>
        <dbReference type="ARBA" id="ARBA00012944"/>
    </source>
</evidence>
<feature type="domain" description="NADH-Ubiquinone oxidoreductase (complex I) chain 5 N-terminal" evidence="19">
    <location>
        <begin position="15"/>
        <end position="62"/>
    </location>
</feature>
<feature type="domain" description="NADH dehydrogenase subunit 5 C-terminal" evidence="20">
    <location>
        <begin position="358"/>
        <end position="525"/>
    </location>
</feature>
<feature type="transmembrane region" description="Helical" evidence="17">
    <location>
        <begin position="236"/>
        <end position="257"/>
    </location>
</feature>
<feature type="transmembrane region" description="Helical" evidence="17">
    <location>
        <begin position="387"/>
        <end position="408"/>
    </location>
</feature>
<keyword evidence="7 17" id="KW-0812">Transmembrane</keyword>
<evidence type="ECO:0000256" key="2">
    <source>
        <dbReference type="ARBA" id="ARBA00004448"/>
    </source>
</evidence>
<keyword evidence="6" id="KW-0679">Respiratory chain</keyword>
<feature type="transmembrane region" description="Helical" evidence="17">
    <location>
        <begin position="147"/>
        <end position="167"/>
    </location>
</feature>
<feature type="transmembrane region" description="Helical" evidence="17">
    <location>
        <begin position="179"/>
        <end position="199"/>
    </location>
</feature>
<dbReference type="GO" id="GO:0015990">
    <property type="term" value="P:electron transport coupled proton transport"/>
    <property type="evidence" value="ECO:0007669"/>
    <property type="project" value="TreeGrafter"/>
</dbReference>
<evidence type="ECO:0000256" key="9">
    <source>
        <dbReference type="ARBA" id="ARBA00022967"/>
    </source>
</evidence>
<keyword evidence="8" id="KW-0999">Mitochondrion inner membrane</keyword>
<dbReference type="Pfam" id="PF06455">
    <property type="entry name" value="NADH5_C"/>
    <property type="match status" value="1"/>
</dbReference>
<dbReference type="InterPro" id="IPR010934">
    <property type="entry name" value="NADH_DH_su5_C"/>
</dbReference>
<keyword evidence="15 17" id="KW-0472">Membrane</keyword>
<dbReference type="Pfam" id="PF00662">
    <property type="entry name" value="Proton_antipo_N"/>
    <property type="match status" value="1"/>
</dbReference>
<dbReference type="AlphaFoldDB" id="A0A0A6ZL19"/>
<dbReference type="InterPro" id="IPR003945">
    <property type="entry name" value="NU5C-like"/>
</dbReference>
<feature type="transmembrane region" description="Helical" evidence="17">
    <location>
        <begin position="450"/>
        <end position="467"/>
    </location>
</feature>
<evidence type="ECO:0000256" key="5">
    <source>
        <dbReference type="ARBA" id="ARBA00022448"/>
    </source>
</evidence>
<evidence type="ECO:0000256" key="10">
    <source>
        <dbReference type="ARBA" id="ARBA00022982"/>
    </source>
</evidence>
<feature type="transmembrane region" description="Helical" evidence="17">
    <location>
        <begin position="510"/>
        <end position="527"/>
    </location>
</feature>
<comment type="function">
    <text evidence="17">Core subunit of the mitochondrial membrane respiratory chain NADH dehydrogenase (Complex I) which catalyzes electron transfer from NADH through the respiratory chain, using ubiquinone as an electron acceptor. Essential for the catalytic activity and assembly of complex I.</text>
</comment>
<evidence type="ECO:0000256" key="6">
    <source>
        <dbReference type="ARBA" id="ARBA00022660"/>
    </source>
</evidence>
<evidence type="ECO:0000256" key="14">
    <source>
        <dbReference type="ARBA" id="ARBA00023128"/>
    </source>
</evidence>
<name>A0A0A6ZL19_9HYME</name>
<feature type="transmembrane region" description="Helical" evidence="17">
    <location>
        <begin position="211"/>
        <end position="230"/>
    </location>
</feature>
<reference evidence="21" key="1">
    <citation type="submission" date="2013-07" db="EMBL/GenBank/DDBJ databases">
        <title>The comparative mitochondrial genomes from Braconidae subfamilies and the phylogeny of the Hymenoptera.</title>
        <authorList>
            <person name="Li Q."/>
            <person name="Wei S.J."/>
            <person name="Chen X.X."/>
        </authorList>
    </citation>
    <scope>NUCLEOTIDE SEQUENCE</scope>
</reference>
<accession>A0A0A6ZL19</accession>
<keyword evidence="9" id="KW-1278">Translocase</keyword>
<dbReference type="Pfam" id="PF00361">
    <property type="entry name" value="Proton_antipo_M"/>
    <property type="match status" value="1"/>
</dbReference>
<comment type="catalytic activity">
    <reaction evidence="16 17">
        <text>a ubiquinone + NADH + 5 H(+)(in) = a ubiquinol + NAD(+) + 4 H(+)(out)</text>
        <dbReference type="Rhea" id="RHEA:29091"/>
        <dbReference type="Rhea" id="RHEA-COMP:9565"/>
        <dbReference type="Rhea" id="RHEA-COMP:9566"/>
        <dbReference type="ChEBI" id="CHEBI:15378"/>
        <dbReference type="ChEBI" id="CHEBI:16389"/>
        <dbReference type="ChEBI" id="CHEBI:17976"/>
        <dbReference type="ChEBI" id="CHEBI:57540"/>
        <dbReference type="ChEBI" id="CHEBI:57945"/>
        <dbReference type="EC" id="7.1.1.2"/>
    </reaction>
</comment>
<feature type="transmembrane region" description="Helical" evidence="17">
    <location>
        <begin position="108"/>
        <end position="135"/>
    </location>
</feature>
<dbReference type="PANTHER" id="PTHR42829:SF2">
    <property type="entry name" value="NADH-UBIQUINONE OXIDOREDUCTASE CHAIN 5"/>
    <property type="match status" value="1"/>
</dbReference>
<evidence type="ECO:0000256" key="4">
    <source>
        <dbReference type="ARBA" id="ARBA00021096"/>
    </source>
</evidence>
<evidence type="ECO:0000256" key="7">
    <source>
        <dbReference type="ARBA" id="ARBA00022692"/>
    </source>
</evidence>
<organism evidence="21">
    <name type="scientific">Triraphis sp. QL-2013</name>
    <dbReference type="NCBI Taxonomy" id="1421602"/>
    <lineage>
        <taxon>Eukaryota</taxon>
        <taxon>Metazoa</taxon>
        <taxon>Ecdysozoa</taxon>
        <taxon>Arthropoda</taxon>
        <taxon>Hexapoda</taxon>
        <taxon>Insecta</taxon>
        <taxon>Pterygota</taxon>
        <taxon>Neoptera</taxon>
        <taxon>Endopterygota</taxon>
        <taxon>Hymenoptera</taxon>
        <taxon>Apocrita</taxon>
        <taxon>Ichneumonoidea</taxon>
        <taxon>Braconidae</taxon>
        <taxon>Rogadinae</taxon>
        <taxon>Triraphis</taxon>
    </lineage>
</organism>
<feature type="transmembrane region" description="Helical" evidence="17">
    <location>
        <begin position="307"/>
        <end position="326"/>
    </location>
</feature>
<dbReference type="GO" id="GO:0003954">
    <property type="term" value="F:NADH dehydrogenase activity"/>
    <property type="evidence" value="ECO:0007669"/>
    <property type="project" value="TreeGrafter"/>
</dbReference>
<dbReference type="EMBL" id="KF385877">
    <property type="protein sequence ID" value="AHA52578.1"/>
    <property type="molecule type" value="Genomic_DNA"/>
</dbReference>
<dbReference type="PANTHER" id="PTHR42829">
    <property type="entry name" value="NADH-UBIQUINONE OXIDOREDUCTASE CHAIN 5"/>
    <property type="match status" value="1"/>
</dbReference>
<dbReference type="EC" id="7.1.1.2" evidence="3 17"/>
<comment type="subcellular location">
    <subcellularLocation>
        <location evidence="2">Mitochondrion inner membrane</location>
        <topology evidence="2">Multi-pass membrane protein</topology>
    </subcellularLocation>
</comment>
<keyword evidence="13 17" id="KW-0830">Ubiquinone</keyword>
<feature type="transmembrane region" description="Helical" evidence="17">
    <location>
        <begin position="61"/>
        <end position="88"/>
    </location>
</feature>
<evidence type="ECO:0000313" key="21">
    <source>
        <dbReference type="EMBL" id="AHA52578.1"/>
    </source>
</evidence>
<comment type="similarity">
    <text evidence="17">Belongs to the complex I subunit 5 family.</text>
</comment>
<gene>
    <name evidence="21" type="primary">ND5</name>
</gene>
<dbReference type="InterPro" id="IPR001516">
    <property type="entry name" value="Proton_antipo_N"/>
</dbReference>
<keyword evidence="10" id="KW-0249">Electron transport</keyword>
<keyword evidence="11 17" id="KW-1133">Transmembrane helix</keyword>
<evidence type="ECO:0000256" key="8">
    <source>
        <dbReference type="ARBA" id="ARBA00022792"/>
    </source>
</evidence>
<keyword evidence="14 17" id="KW-0496">Mitochondrion</keyword>
<evidence type="ECO:0000256" key="11">
    <source>
        <dbReference type="ARBA" id="ARBA00022989"/>
    </source>
</evidence>
<dbReference type="InterPro" id="IPR001750">
    <property type="entry name" value="ND/Mrp_TM"/>
</dbReference>
<feature type="transmembrane region" description="Helical" evidence="17">
    <location>
        <begin position="269"/>
        <end position="287"/>
    </location>
</feature>
<evidence type="ECO:0000256" key="16">
    <source>
        <dbReference type="ARBA" id="ARBA00049551"/>
    </source>
</evidence>
<dbReference type="GO" id="GO:0042773">
    <property type="term" value="P:ATP synthesis coupled electron transport"/>
    <property type="evidence" value="ECO:0007669"/>
    <property type="project" value="InterPro"/>
</dbReference>
<keyword evidence="12 17" id="KW-0520">NAD</keyword>
<evidence type="ECO:0000256" key="1">
    <source>
        <dbReference type="ARBA" id="ARBA00003257"/>
    </source>
</evidence>
<evidence type="ECO:0000256" key="13">
    <source>
        <dbReference type="ARBA" id="ARBA00023075"/>
    </source>
</evidence>